<organism evidence="1 2">
    <name type="scientific">Lutibacter flavus</name>
    <dbReference type="NCBI Taxonomy" id="691689"/>
    <lineage>
        <taxon>Bacteria</taxon>
        <taxon>Pseudomonadati</taxon>
        <taxon>Bacteroidota</taxon>
        <taxon>Flavobacteriia</taxon>
        <taxon>Flavobacteriales</taxon>
        <taxon>Flavobacteriaceae</taxon>
        <taxon>Lutibacter</taxon>
    </lineage>
</organism>
<reference evidence="2" key="1">
    <citation type="submission" date="2017-06" db="EMBL/GenBank/DDBJ databases">
        <authorList>
            <person name="Varghese N."/>
            <person name="Submissions S."/>
        </authorList>
    </citation>
    <scope>NUCLEOTIDE SEQUENCE [LARGE SCALE GENOMIC DNA]</scope>
    <source>
        <strain evidence="2">DSM 27993</strain>
    </source>
</reference>
<evidence type="ECO:0000313" key="1">
    <source>
        <dbReference type="EMBL" id="SNR59493.1"/>
    </source>
</evidence>
<accession>A0A238XM05</accession>
<dbReference type="RefSeq" id="WP_089378219.1">
    <property type="nucleotide sequence ID" value="NZ_FZNX01000003.1"/>
</dbReference>
<dbReference type="AlphaFoldDB" id="A0A238XM05"/>
<evidence type="ECO:0000313" key="2">
    <source>
        <dbReference type="Proteomes" id="UP000198412"/>
    </source>
</evidence>
<keyword evidence="2" id="KW-1185">Reference proteome</keyword>
<protein>
    <submittedName>
        <fullName evidence="1">Uncharacterized protein</fullName>
    </submittedName>
</protein>
<name>A0A238XM05_9FLAO</name>
<dbReference type="EMBL" id="FZNX01000003">
    <property type="protein sequence ID" value="SNR59493.1"/>
    <property type="molecule type" value="Genomic_DNA"/>
</dbReference>
<proteinExistence type="predicted"/>
<sequence length="149" mass="17956">MSDFRNRPNGNYIFEANWQELYVLTKHWKSDLLFYRDDLKFLDHLIDKYFIWLSKKENIDQVREIEVSLVETDKLCSTLLLQVNKHLSHLAGLMEDPFKYDSHKFRTEHQILEDKLAGFVKTFRDNRKKVFAVTEHVIESEKLEHLIID</sequence>
<dbReference type="Proteomes" id="UP000198412">
    <property type="component" value="Unassembled WGS sequence"/>
</dbReference>
<dbReference type="OrthoDB" id="1441145at2"/>
<gene>
    <name evidence="1" type="ORF">SAMN04488111_1909</name>
</gene>